<reference evidence="2 3" key="1">
    <citation type="submission" date="2014-04" db="EMBL/GenBank/DDBJ databases">
        <authorList>
            <consortium name="DOE Joint Genome Institute"/>
            <person name="Kuo A."/>
            <person name="Kohler A."/>
            <person name="Jargeat P."/>
            <person name="Nagy L.G."/>
            <person name="Floudas D."/>
            <person name="Copeland A."/>
            <person name="Barry K.W."/>
            <person name="Cichocki N."/>
            <person name="Veneault-Fourrey C."/>
            <person name="LaButti K."/>
            <person name="Lindquist E.A."/>
            <person name="Lipzen A."/>
            <person name="Lundell T."/>
            <person name="Morin E."/>
            <person name="Murat C."/>
            <person name="Sun H."/>
            <person name="Tunlid A."/>
            <person name="Henrissat B."/>
            <person name="Grigoriev I.V."/>
            <person name="Hibbett D.S."/>
            <person name="Martin F."/>
            <person name="Nordberg H.P."/>
            <person name="Cantor M.N."/>
            <person name="Hua S.X."/>
        </authorList>
    </citation>
    <scope>NUCLEOTIDE SEQUENCE [LARGE SCALE GENOMIC DNA]</scope>
    <source>
        <strain evidence="2 3">Ve08.2h10</strain>
    </source>
</reference>
<protein>
    <submittedName>
        <fullName evidence="2">Uncharacterized protein</fullName>
    </submittedName>
</protein>
<sequence length="310" mass="34157">MHDTQDASINHPMNSTGELGAQNYPYLHHHGNTQTPHSALGIIPPHGAQYHAGHAAATRPPYLYNESNPRAQSVGARGSTPMDDYQSIYSASSRSSNQMNPYHHRSSSSFDCDPSLDSPLGLNAMVTRVLAEVRSLHSKMGKQEEVINELRSASDSLASELKANRDAIEAIQKQTSTSSMAKEKAKGGSNDHPALKVSSGFMIKQRSVLLREIKPIIHPLFCDFCGIDRATAKKKRVRILALNVKKLEDNTPFEIVEGGRKIWHPDWLGKVDDDLNAQFIHELAQRVWNNEEVSASHQGYCCCVLTAAAP</sequence>
<evidence type="ECO:0000313" key="2">
    <source>
        <dbReference type="EMBL" id="KIK79288.1"/>
    </source>
</evidence>
<gene>
    <name evidence="2" type="ORF">PAXRUDRAFT_285169</name>
</gene>
<dbReference type="OrthoDB" id="2631297at2759"/>
<dbReference type="HOGENOM" id="CLU_897423_0_0_1"/>
<proteinExistence type="predicted"/>
<keyword evidence="3" id="KW-1185">Reference proteome</keyword>
<evidence type="ECO:0000313" key="3">
    <source>
        <dbReference type="Proteomes" id="UP000054538"/>
    </source>
</evidence>
<dbReference type="InParanoid" id="A0A0D0CUZ8"/>
<name>A0A0D0CUZ8_9AGAM</name>
<organism evidence="2 3">
    <name type="scientific">Paxillus rubicundulus Ve08.2h10</name>
    <dbReference type="NCBI Taxonomy" id="930991"/>
    <lineage>
        <taxon>Eukaryota</taxon>
        <taxon>Fungi</taxon>
        <taxon>Dikarya</taxon>
        <taxon>Basidiomycota</taxon>
        <taxon>Agaricomycotina</taxon>
        <taxon>Agaricomycetes</taxon>
        <taxon>Agaricomycetidae</taxon>
        <taxon>Boletales</taxon>
        <taxon>Paxilineae</taxon>
        <taxon>Paxillaceae</taxon>
        <taxon>Paxillus</taxon>
    </lineage>
</organism>
<evidence type="ECO:0000256" key="1">
    <source>
        <dbReference type="SAM" id="MobiDB-lite"/>
    </source>
</evidence>
<feature type="region of interest" description="Disordered" evidence="1">
    <location>
        <begin position="172"/>
        <end position="192"/>
    </location>
</feature>
<dbReference type="Proteomes" id="UP000054538">
    <property type="component" value="Unassembled WGS sequence"/>
</dbReference>
<dbReference type="EMBL" id="KN826320">
    <property type="protein sequence ID" value="KIK79288.1"/>
    <property type="molecule type" value="Genomic_DNA"/>
</dbReference>
<accession>A0A0D0CUZ8</accession>
<dbReference type="AlphaFoldDB" id="A0A0D0CUZ8"/>
<reference evidence="3" key="2">
    <citation type="submission" date="2015-01" db="EMBL/GenBank/DDBJ databases">
        <title>Evolutionary Origins and Diversification of the Mycorrhizal Mutualists.</title>
        <authorList>
            <consortium name="DOE Joint Genome Institute"/>
            <consortium name="Mycorrhizal Genomics Consortium"/>
            <person name="Kohler A."/>
            <person name="Kuo A."/>
            <person name="Nagy L.G."/>
            <person name="Floudas D."/>
            <person name="Copeland A."/>
            <person name="Barry K.W."/>
            <person name="Cichocki N."/>
            <person name="Veneault-Fourrey C."/>
            <person name="LaButti K."/>
            <person name="Lindquist E.A."/>
            <person name="Lipzen A."/>
            <person name="Lundell T."/>
            <person name="Morin E."/>
            <person name="Murat C."/>
            <person name="Riley R."/>
            <person name="Ohm R."/>
            <person name="Sun H."/>
            <person name="Tunlid A."/>
            <person name="Henrissat B."/>
            <person name="Grigoriev I.V."/>
            <person name="Hibbett D.S."/>
            <person name="Martin F."/>
        </authorList>
    </citation>
    <scope>NUCLEOTIDE SEQUENCE [LARGE SCALE GENOMIC DNA]</scope>
    <source>
        <strain evidence="3">Ve08.2h10</strain>
    </source>
</reference>